<dbReference type="GO" id="GO:0004499">
    <property type="term" value="F:N,N-dimethylaniline monooxygenase activity"/>
    <property type="evidence" value="ECO:0007669"/>
    <property type="project" value="InterPro"/>
</dbReference>
<evidence type="ECO:0000313" key="6">
    <source>
        <dbReference type="EMBL" id="KAF4505102.1"/>
    </source>
</evidence>
<dbReference type="AlphaFoldDB" id="A0A8H4PI64"/>
<dbReference type="InterPro" id="IPR051820">
    <property type="entry name" value="FAD-binding_MO"/>
</dbReference>
<evidence type="ECO:0000256" key="4">
    <source>
        <dbReference type="ARBA" id="ARBA00023002"/>
    </source>
</evidence>
<sequence>MDCDIDVAIIGAGMSGINAAYHLEAMGVPYTIFEARDGIGGTWDLFRYPGIRTDSDAHTFGFYWNPWSEATPFAPGSHILAYMRRSAARHGIDNKIRLQHKVLSANWLSKPALWSLDVRDARGESRTFRTRFVVLSTGYFDYNTPAADIPGLESFAGPVLHPQAWPEDLDYAGRHVVIIGSGATAVSMVPAMAQKAARVTMLQRSPSYFLSLPNRDWLGDVLRGALPRSMACRLNRARWILASYFIYYFCQFFPRAARFLLTKLAVWQLPAGVPGTPHFDPAYGPWDQRLCFCPDGDFFASLRSRRAEIVTGTIKTVTSQTIELVSGQTLSPAIIVTATGLQLKFGGHVKVSVDGDAIDLSRKLMWAGSMLQDVPNLVFVLGYFNATYTLGSDVTCEVLVRILRCVRAKGASAVVPRLAHADMRARPFTSLSSTYFRTGAGLIPRVGKGIWGPRVNYVVDLCRAKWRHLTTELQFLKVGNELGAE</sequence>
<dbReference type="Gene3D" id="3.50.50.60">
    <property type="entry name" value="FAD/NAD(P)-binding domain"/>
    <property type="match status" value="1"/>
</dbReference>
<reference evidence="6 7" key="1">
    <citation type="journal article" date="2020" name="Genome Biol. Evol.">
        <title>A new high-quality draft genome assembly of the Chinese cordyceps Ophiocordyceps sinensis.</title>
        <authorList>
            <person name="Shu R."/>
            <person name="Zhang J."/>
            <person name="Meng Q."/>
            <person name="Zhang H."/>
            <person name="Zhou G."/>
            <person name="Li M."/>
            <person name="Wu P."/>
            <person name="Zhao Y."/>
            <person name="Chen C."/>
            <person name="Qin Q."/>
        </authorList>
    </citation>
    <scope>NUCLEOTIDE SEQUENCE [LARGE SCALE GENOMIC DNA]</scope>
    <source>
        <strain evidence="6 7">IOZ07</strain>
    </source>
</reference>
<keyword evidence="7" id="KW-1185">Reference proteome</keyword>
<comment type="caution">
    <text evidence="6">The sequence shown here is derived from an EMBL/GenBank/DDBJ whole genome shotgun (WGS) entry which is preliminary data.</text>
</comment>
<evidence type="ECO:0000256" key="3">
    <source>
        <dbReference type="ARBA" id="ARBA00022827"/>
    </source>
</evidence>
<gene>
    <name evidence="6" type="ORF">G6O67_007085</name>
</gene>
<keyword evidence="4" id="KW-0560">Oxidoreductase</keyword>
<comment type="cofactor">
    <cofactor evidence="1">
        <name>FAD</name>
        <dbReference type="ChEBI" id="CHEBI:57692"/>
    </cofactor>
</comment>
<dbReference type="PANTHER" id="PTHR43872:SF1">
    <property type="entry name" value="MONOOXYGENASE, PUTATIVE (AFU_ORTHOLOGUE AFUA_8G02570)-RELATED"/>
    <property type="match status" value="1"/>
</dbReference>
<evidence type="ECO:0008006" key="8">
    <source>
        <dbReference type="Google" id="ProtNLM"/>
    </source>
</evidence>
<evidence type="ECO:0000256" key="5">
    <source>
        <dbReference type="ARBA" id="ARBA00023033"/>
    </source>
</evidence>
<keyword evidence="2" id="KW-0285">Flavoprotein</keyword>
<proteinExistence type="predicted"/>
<keyword evidence="5" id="KW-0503">Monooxygenase</keyword>
<dbReference type="EMBL" id="JAAVMX010000008">
    <property type="protein sequence ID" value="KAF4505102.1"/>
    <property type="molecule type" value="Genomic_DNA"/>
</dbReference>
<dbReference type="Pfam" id="PF00743">
    <property type="entry name" value="FMO-like"/>
    <property type="match status" value="1"/>
</dbReference>
<dbReference type="InterPro" id="IPR036188">
    <property type="entry name" value="FAD/NAD-bd_sf"/>
</dbReference>
<keyword evidence="3" id="KW-0274">FAD</keyword>
<evidence type="ECO:0000313" key="7">
    <source>
        <dbReference type="Proteomes" id="UP000557566"/>
    </source>
</evidence>
<dbReference type="Proteomes" id="UP000557566">
    <property type="component" value="Unassembled WGS sequence"/>
</dbReference>
<dbReference type="InterPro" id="IPR020946">
    <property type="entry name" value="Flavin_mOase-like"/>
</dbReference>
<evidence type="ECO:0000256" key="1">
    <source>
        <dbReference type="ARBA" id="ARBA00001974"/>
    </source>
</evidence>
<dbReference type="PRINTS" id="PR00411">
    <property type="entry name" value="PNDRDTASEI"/>
</dbReference>
<protein>
    <recommendedName>
        <fullName evidence="8">Flavin monooxygenase-like protein</fullName>
    </recommendedName>
</protein>
<dbReference type="PANTHER" id="PTHR43872">
    <property type="entry name" value="MONOOXYGENASE, PUTATIVE (AFU_ORTHOLOGUE AFUA_8G02570)-RELATED"/>
    <property type="match status" value="1"/>
</dbReference>
<organism evidence="6 7">
    <name type="scientific">Ophiocordyceps sinensis</name>
    <dbReference type="NCBI Taxonomy" id="72228"/>
    <lineage>
        <taxon>Eukaryota</taxon>
        <taxon>Fungi</taxon>
        <taxon>Dikarya</taxon>
        <taxon>Ascomycota</taxon>
        <taxon>Pezizomycotina</taxon>
        <taxon>Sordariomycetes</taxon>
        <taxon>Hypocreomycetidae</taxon>
        <taxon>Hypocreales</taxon>
        <taxon>Ophiocordycipitaceae</taxon>
        <taxon>Ophiocordyceps</taxon>
    </lineage>
</organism>
<name>A0A8H4PI64_9HYPO</name>
<dbReference type="SUPFAM" id="SSF51905">
    <property type="entry name" value="FAD/NAD(P)-binding domain"/>
    <property type="match status" value="2"/>
</dbReference>
<dbReference type="GO" id="GO:0050661">
    <property type="term" value="F:NADP binding"/>
    <property type="evidence" value="ECO:0007669"/>
    <property type="project" value="InterPro"/>
</dbReference>
<dbReference type="OrthoDB" id="66881at2759"/>
<dbReference type="GO" id="GO:0050660">
    <property type="term" value="F:flavin adenine dinucleotide binding"/>
    <property type="evidence" value="ECO:0007669"/>
    <property type="project" value="InterPro"/>
</dbReference>
<evidence type="ECO:0000256" key="2">
    <source>
        <dbReference type="ARBA" id="ARBA00022630"/>
    </source>
</evidence>
<accession>A0A8H4PI64</accession>